<proteinExistence type="predicted"/>
<dbReference type="Proteomes" id="UP000297245">
    <property type="component" value="Unassembled WGS sequence"/>
</dbReference>
<reference evidence="1 2" key="1">
    <citation type="journal article" date="2019" name="Nat. Ecol. Evol.">
        <title>Megaphylogeny resolves global patterns of mushroom evolution.</title>
        <authorList>
            <person name="Varga T."/>
            <person name="Krizsan K."/>
            <person name="Foldi C."/>
            <person name="Dima B."/>
            <person name="Sanchez-Garcia M."/>
            <person name="Sanchez-Ramirez S."/>
            <person name="Szollosi G.J."/>
            <person name="Szarkandi J.G."/>
            <person name="Papp V."/>
            <person name="Albert L."/>
            <person name="Andreopoulos W."/>
            <person name="Angelini C."/>
            <person name="Antonin V."/>
            <person name="Barry K.W."/>
            <person name="Bougher N.L."/>
            <person name="Buchanan P."/>
            <person name="Buyck B."/>
            <person name="Bense V."/>
            <person name="Catcheside P."/>
            <person name="Chovatia M."/>
            <person name="Cooper J."/>
            <person name="Damon W."/>
            <person name="Desjardin D."/>
            <person name="Finy P."/>
            <person name="Geml J."/>
            <person name="Haridas S."/>
            <person name="Hughes K."/>
            <person name="Justo A."/>
            <person name="Karasinski D."/>
            <person name="Kautmanova I."/>
            <person name="Kiss B."/>
            <person name="Kocsube S."/>
            <person name="Kotiranta H."/>
            <person name="LaButti K.M."/>
            <person name="Lechner B.E."/>
            <person name="Liimatainen K."/>
            <person name="Lipzen A."/>
            <person name="Lukacs Z."/>
            <person name="Mihaltcheva S."/>
            <person name="Morgado L.N."/>
            <person name="Niskanen T."/>
            <person name="Noordeloos M.E."/>
            <person name="Ohm R.A."/>
            <person name="Ortiz-Santana B."/>
            <person name="Ovrebo C."/>
            <person name="Racz N."/>
            <person name="Riley R."/>
            <person name="Savchenko A."/>
            <person name="Shiryaev A."/>
            <person name="Soop K."/>
            <person name="Spirin V."/>
            <person name="Szebenyi C."/>
            <person name="Tomsovsky M."/>
            <person name="Tulloss R.E."/>
            <person name="Uehling J."/>
            <person name="Grigoriev I.V."/>
            <person name="Vagvolgyi C."/>
            <person name="Papp T."/>
            <person name="Martin F.M."/>
            <person name="Miettinen O."/>
            <person name="Hibbett D.S."/>
            <person name="Nagy L.G."/>
        </authorList>
    </citation>
    <scope>NUCLEOTIDE SEQUENCE [LARGE SCALE GENOMIC DNA]</scope>
    <source>
        <strain evidence="1 2">CBS 962.96</strain>
    </source>
</reference>
<feature type="non-terminal residue" evidence="1">
    <location>
        <position position="1"/>
    </location>
</feature>
<gene>
    <name evidence="1" type="ORF">K435DRAFT_663239</name>
</gene>
<evidence type="ECO:0000313" key="1">
    <source>
        <dbReference type="EMBL" id="THU97091.1"/>
    </source>
</evidence>
<dbReference type="AlphaFoldDB" id="A0A4S8M538"/>
<protein>
    <submittedName>
        <fullName evidence="1">Uncharacterized protein</fullName>
    </submittedName>
</protein>
<evidence type="ECO:0000313" key="2">
    <source>
        <dbReference type="Proteomes" id="UP000297245"/>
    </source>
</evidence>
<sequence length="119" mass="13913">LQYKAVINSYCARDRELRKFELEESEWTSLKLASDWLKIFRSATTEMSTTKRPMLSKTLATLRGLQDSLRSTLSQLPHSTDPSLRWGLLEAHNKLSDYYFKFDQSPYYTWAAHESSLID</sequence>
<dbReference type="EMBL" id="ML179162">
    <property type="protein sequence ID" value="THU97091.1"/>
    <property type="molecule type" value="Genomic_DNA"/>
</dbReference>
<keyword evidence="2" id="KW-1185">Reference proteome</keyword>
<organism evidence="1 2">
    <name type="scientific">Dendrothele bispora (strain CBS 962.96)</name>
    <dbReference type="NCBI Taxonomy" id="1314807"/>
    <lineage>
        <taxon>Eukaryota</taxon>
        <taxon>Fungi</taxon>
        <taxon>Dikarya</taxon>
        <taxon>Basidiomycota</taxon>
        <taxon>Agaricomycotina</taxon>
        <taxon>Agaricomycetes</taxon>
        <taxon>Agaricomycetidae</taxon>
        <taxon>Agaricales</taxon>
        <taxon>Agaricales incertae sedis</taxon>
        <taxon>Dendrothele</taxon>
    </lineage>
</organism>
<dbReference type="OrthoDB" id="1607513at2759"/>
<accession>A0A4S8M538</accession>
<name>A0A4S8M538_DENBC</name>